<gene>
    <name evidence="6" type="ORF">OB955_03640</name>
</gene>
<evidence type="ECO:0000259" key="5">
    <source>
        <dbReference type="PROSITE" id="PS51900"/>
    </source>
</evidence>
<dbReference type="Proteomes" id="UP001320972">
    <property type="component" value="Unassembled WGS sequence"/>
</dbReference>
<dbReference type="InterPro" id="IPR044068">
    <property type="entry name" value="CB"/>
</dbReference>
<evidence type="ECO:0000256" key="3">
    <source>
        <dbReference type="PROSITE-ProRule" id="PRU01248"/>
    </source>
</evidence>
<name>A0ABT2QA65_9EURY</name>
<dbReference type="SUPFAM" id="SSF56349">
    <property type="entry name" value="DNA breaking-rejoining enzymes"/>
    <property type="match status" value="1"/>
</dbReference>
<keyword evidence="1 3" id="KW-0238">DNA-binding</keyword>
<evidence type="ECO:0000256" key="2">
    <source>
        <dbReference type="ARBA" id="ARBA00023172"/>
    </source>
</evidence>
<dbReference type="InterPro" id="IPR002104">
    <property type="entry name" value="Integrase_catalytic"/>
</dbReference>
<dbReference type="InterPro" id="IPR010998">
    <property type="entry name" value="Integrase_recombinase_N"/>
</dbReference>
<dbReference type="RefSeq" id="WP_338006972.1">
    <property type="nucleotide sequence ID" value="NZ_JAOPKB010000001.1"/>
</dbReference>
<dbReference type="Gene3D" id="1.10.150.130">
    <property type="match status" value="1"/>
</dbReference>
<accession>A0ABT2QA65</accession>
<evidence type="ECO:0000259" key="4">
    <source>
        <dbReference type="PROSITE" id="PS51898"/>
    </source>
</evidence>
<dbReference type="Gene3D" id="1.10.443.10">
    <property type="entry name" value="Intergrase catalytic core"/>
    <property type="match status" value="1"/>
</dbReference>
<keyword evidence="2" id="KW-0233">DNA recombination</keyword>
<feature type="domain" description="Core-binding (CB)" evidence="5">
    <location>
        <begin position="4"/>
        <end position="90"/>
    </location>
</feature>
<protein>
    <submittedName>
        <fullName evidence="6">Tyrosine-type recombinase/integrase</fullName>
    </submittedName>
</protein>
<organism evidence="6 7">
    <name type="scientific">Natronoglomus mannanivorans</name>
    <dbReference type="NCBI Taxonomy" id="2979990"/>
    <lineage>
        <taxon>Archaea</taxon>
        <taxon>Methanobacteriati</taxon>
        <taxon>Methanobacteriota</taxon>
        <taxon>Stenosarchaea group</taxon>
        <taxon>Halobacteria</taxon>
        <taxon>Halobacteriales</taxon>
        <taxon>Natrialbaceae</taxon>
        <taxon>Natronoglomus</taxon>
    </lineage>
</organism>
<dbReference type="InterPro" id="IPR011010">
    <property type="entry name" value="DNA_brk_join_enz"/>
</dbReference>
<dbReference type="Pfam" id="PF00589">
    <property type="entry name" value="Phage_integrase"/>
    <property type="match status" value="1"/>
</dbReference>
<dbReference type="CDD" id="cd00397">
    <property type="entry name" value="DNA_BRE_C"/>
    <property type="match status" value="1"/>
</dbReference>
<dbReference type="PROSITE" id="PS51900">
    <property type="entry name" value="CB"/>
    <property type="match status" value="1"/>
</dbReference>
<evidence type="ECO:0000256" key="1">
    <source>
        <dbReference type="ARBA" id="ARBA00023125"/>
    </source>
</evidence>
<comment type="caution">
    <text evidence="6">The sequence shown here is derived from an EMBL/GenBank/DDBJ whole genome shotgun (WGS) entry which is preliminary data.</text>
</comment>
<dbReference type="EMBL" id="JAOPKB010000001">
    <property type="protein sequence ID" value="MCU4971829.1"/>
    <property type="molecule type" value="Genomic_DNA"/>
</dbReference>
<reference evidence="6 7" key="1">
    <citation type="submission" date="2022-09" db="EMBL/GenBank/DDBJ databases">
        <title>Enrichment on poylsaccharides allowed isolation of novel metabolic and taxonomic groups of Haloarchaea.</title>
        <authorList>
            <person name="Sorokin D.Y."/>
            <person name="Elcheninov A.G."/>
            <person name="Khizhniak T.V."/>
            <person name="Kolganova T.V."/>
            <person name="Kublanov I.V."/>
        </authorList>
    </citation>
    <scope>NUCLEOTIDE SEQUENCE [LARGE SCALE GENOMIC DNA]</scope>
    <source>
        <strain evidence="6 7">AArc-m2/3/4</strain>
    </source>
</reference>
<evidence type="ECO:0000313" key="7">
    <source>
        <dbReference type="Proteomes" id="UP001320972"/>
    </source>
</evidence>
<evidence type="ECO:0000313" key="6">
    <source>
        <dbReference type="EMBL" id="MCU4971829.1"/>
    </source>
</evidence>
<sequence length="339" mass="38764">MEDIEPTEAVQMYIADKQPELAQSTVYSHKSRLSHFTEWCAGDGSIKYLSELDPIDCHRYKLWRRDEHDINNVTLKTQLDTLRVFLRWADRSLNAAKNDISEAVLSPALNDGENERDVMLDPEAAQAVLDHLEKYEYASTDHLTMLLLIRCIFRRGALRAIDLDDCKLDTDTPVIEVEHRPETETPLKNQHDGERVVALKQETRDVVNDFIDTNRHDVTDDSGRDALITTAQGRAHAQTIQATAYANTRPCAVGQECPHGRDIEMCDAAQNRQIAYECPSSVSPHAIRRGAITHWLQNDVPKHVVSDRSDVQVDTLEKHYDQRSERAKAEQRRRYLDNV</sequence>
<proteinExistence type="predicted"/>
<dbReference type="InterPro" id="IPR013762">
    <property type="entry name" value="Integrase-like_cat_sf"/>
</dbReference>
<feature type="domain" description="Tyr recombinase" evidence="4">
    <location>
        <begin position="115"/>
        <end position="336"/>
    </location>
</feature>
<dbReference type="PROSITE" id="PS51898">
    <property type="entry name" value="TYR_RECOMBINASE"/>
    <property type="match status" value="1"/>
</dbReference>
<keyword evidence="7" id="KW-1185">Reference proteome</keyword>